<evidence type="ECO:0000313" key="4">
    <source>
        <dbReference type="EMBL" id="NJP00575.1"/>
    </source>
</evidence>
<dbReference type="EMBL" id="JAAVJI010000003">
    <property type="protein sequence ID" value="NJP00575.1"/>
    <property type="molecule type" value="Genomic_DNA"/>
</dbReference>
<comment type="caution">
    <text evidence="4">The sequence shown here is derived from an EMBL/GenBank/DDBJ whole genome shotgun (WGS) entry which is preliminary data.</text>
</comment>
<name>A0ABX0YB80_9PSED</name>
<dbReference type="InterPro" id="IPR016181">
    <property type="entry name" value="Acyl_CoA_acyltransferase"/>
</dbReference>
<dbReference type="InterPro" id="IPR050832">
    <property type="entry name" value="Bact_Acetyltransf"/>
</dbReference>
<dbReference type="Pfam" id="PF00583">
    <property type="entry name" value="Acetyltransf_1"/>
    <property type="match status" value="1"/>
</dbReference>
<organism evidence="4 5">
    <name type="scientific">Pseudomonas quercus</name>
    <dbReference type="NCBI Taxonomy" id="2722792"/>
    <lineage>
        <taxon>Bacteria</taxon>
        <taxon>Pseudomonadati</taxon>
        <taxon>Pseudomonadota</taxon>
        <taxon>Gammaproteobacteria</taxon>
        <taxon>Pseudomonadales</taxon>
        <taxon>Pseudomonadaceae</taxon>
        <taxon>Pseudomonas</taxon>
    </lineage>
</organism>
<evidence type="ECO:0000259" key="3">
    <source>
        <dbReference type="PROSITE" id="PS51186"/>
    </source>
</evidence>
<evidence type="ECO:0000313" key="5">
    <source>
        <dbReference type="Proteomes" id="UP000746535"/>
    </source>
</evidence>
<keyword evidence="1" id="KW-0808">Transferase</keyword>
<evidence type="ECO:0000256" key="1">
    <source>
        <dbReference type="ARBA" id="ARBA00022679"/>
    </source>
</evidence>
<dbReference type="PANTHER" id="PTHR43877:SF1">
    <property type="entry name" value="ACETYLTRANSFERASE"/>
    <property type="match status" value="1"/>
</dbReference>
<gene>
    <name evidence="4" type="ORF">HBH25_06840</name>
</gene>
<dbReference type="SUPFAM" id="SSF55729">
    <property type="entry name" value="Acyl-CoA N-acyltransferases (Nat)"/>
    <property type="match status" value="1"/>
</dbReference>
<feature type="domain" description="N-acetyltransferase" evidence="3">
    <location>
        <begin position="4"/>
        <end position="175"/>
    </location>
</feature>
<dbReference type="Proteomes" id="UP000746535">
    <property type="component" value="Unassembled WGS sequence"/>
</dbReference>
<accession>A0ABX0YB80</accession>
<reference evidence="4 5" key="1">
    <citation type="submission" date="2020-03" db="EMBL/GenBank/DDBJ databases">
        <authorList>
            <person name="Wang L."/>
            <person name="He N."/>
            <person name="Li Y."/>
            <person name="Fang Y."/>
            <person name="Zhang F."/>
        </authorList>
    </citation>
    <scope>NUCLEOTIDE SEQUENCE [LARGE SCALE GENOMIC DNA]</scope>
    <source>
        <strain evidence="5">hsmgli-8</strain>
    </source>
</reference>
<dbReference type="CDD" id="cd04301">
    <property type="entry name" value="NAT_SF"/>
    <property type="match status" value="1"/>
</dbReference>
<proteinExistence type="predicted"/>
<sequence>MNAAQLRRVTEESFAHYRQGLIELLLDAVAGGASIGFLNTIDAAAARDYFEAVHNDIRRGTRLLWVVVKHEQVVASVQLDLCQKPNGRNRAEVQKLLVHTHSRRHGLARQLMAELETAARQAQRGLLYLDTETGSTAEDLYQGLGYERAGQIPDYACSPEGQYRPTSLYYKILQGPRS</sequence>
<dbReference type="PANTHER" id="PTHR43877">
    <property type="entry name" value="AMINOALKYLPHOSPHONATE N-ACETYLTRANSFERASE-RELATED-RELATED"/>
    <property type="match status" value="1"/>
</dbReference>
<evidence type="ECO:0000256" key="2">
    <source>
        <dbReference type="ARBA" id="ARBA00023315"/>
    </source>
</evidence>
<dbReference type="PROSITE" id="PS51186">
    <property type="entry name" value="GNAT"/>
    <property type="match status" value="1"/>
</dbReference>
<protein>
    <submittedName>
        <fullName evidence="4">GNAT family N-acetyltransferase</fullName>
    </submittedName>
</protein>
<dbReference type="InterPro" id="IPR000182">
    <property type="entry name" value="GNAT_dom"/>
</dbReference>
<keyword evidence="2" id="KW-0012">Acyltransferase</keyword>
<dbReference type="Gene3D" id="3.40.630.30">
    <property type="match status" value="1"/>
</dbReference>
<keyword evidence="5" id="KW-1185">Reference proteome</keyword>
<dbReference type="RefSeq" id="WP_168082837.1">
    <property type="nucleotide sequence ID" value="NZ_JAAVJI010000003.1"/>
</dbReference>